<evidence type="ECO:0000313" key="1">
    <source>
        <dbReference type="EMBL" id="APV45027.1"/>
    </source>
</evidence>
<dbReference type="AlphaFoldDB" id="A0A1P8F985"/>
<dbReference type="Proteomes" id="UP000185934">
    <property type="component" value="Chromosome"/>
</dbReference>
<dbReference type="EMBL" id="CP018258">
    <property type="protein sequence ID" value="APV45027.1"/>
    <property type="molecule type" value="Genomic_DNA"/>
</dbReference>
<dbReference type="STRING" id="1839801.Dform_01708"/>
<proteinExistence type="predicted"/>
<gene>
    <name evidence="1" type="ORF">Dform_01708</name>
</gene>
<dbReference type="KEGG" id="dfo:Dform_01708"/>
<sequence>MGAMQQVVESSLEELFKHNPEILRVCREFGWGKIEIAVKDGKPVMVTVRREIKLS</sequence>
<evidence type="ECO:0000313" key="2">
    <source>
        <dbReference type="Proteomes" id="UP000185934"/>
    </source>
</evidence>
<reference evidence="2" key="1">
    <citation type="submission" date="2016-11" db="EMBL/GenBank/DDBJ databases">
        <title>Dehalogenimonas formicexedens sp. nov., a chlorinated alkane respiring bacterium isolated from contaminated groundwater.</title>
        <authorList>
            <person name="Key T.A."/>
            <person name="Bowman K.S."/>
            <person name="Lee I."/>
            <person name="Chun J."/>
            <person name="Albuquerque L."/>
            <person name="da Costa M.S."/>
            <person name="Rainey F.A."/>
            <person name="Moe W.M."/>
        </authorList>
    </citation>
    <scope>NUCLEOTIDE SEQUENCE [LARGE SCALE GENOMIC DNA]</scope>
    <source>
        <strain evidence="2">NSZ-14</strain>
    </source>
</reference>
<protein>
    <submittedName>
        <fullName evidence="1">Uncharacterized protein</fullName>
    </submittedName>
</protein>
<accession>A0A1P8F985</accession>
<keyword evidence="2" id="KW-1185">Reference proteome</keyword>
<name>A0A1P8F985_9CHLR</name>
<organism evidence="1 2">
    <name type="scientific">Dehalogenimonas formicexedens</name>
    <dbReference type="NCBI Taxonomy" id="1839801"/>
    <lineage>
        <taxon>Bacteria</taxon>
        <taxon>Bacillati</taxon>
        <taxon>Chloroflexota</taxon>
        <taxon>Dehalococcoidia</taxon>
        <taxon>Dehalococcoidales</taxon>
        <taxon>Dehalococcoidaceae</taxon>
        <taxon>Dehalogenimonas</taxon>
    </lineage>
</organism>